<gene>
    <name evidence="2" type="ORF">BLS_006151</name>
</gene>
<feature type="region of interest" description="Disordered" evidence="1">
    <location>
        <begin position="613"/>
        <end position="664"/>
    </location>
</feature>
<dbReference type="InterPro" id="IPR018803">
    <property type="entry name" value="Ish1/Msc1-like"/>
</dbReference>
<sequence>MLSTTVRRTFLSAARPRIAVNTLQPSVRWGTSDYGSGKGDPKGEKPQDQGANPSADKEHPGAPPPKEGHGSGGSPTKGTPDGHNTGSAKQGGQKRQFSTLVGQVRQARRYSTEREMMATDRPKSTEGLKPKILDEQAPKDDEVSEEVKEHNRDMEGRSDRAHEQIEGEEQVDSKFWSAILAAAAAANSVAASSWFGKTDAVYNKWHETELERWLSDNNVPYPTPADRKDLETLIKSNWNDKVVSPYSSWDTKQLNSYLTSKGYEAKKGTEESKDSLLSAVKGYFTQTEDQIMQSYGNTKDWVLDSWTDSQLKAFLDKNGIPAPQPRNRDSLLKTARENYQTVATKLGETAAYPGDWLYASWSESDLKEWCDTRGIPVPQPSTRDKLIASVRRNSRVSSNYASAAYSSVSASAASASASLTNALYDSWSDTDLKAFLDKNGVKVPQGSKKNELIALARKYSASLTGDNVSASASSAYGAASSKAGNQYAQATEDAALKAEYAGNVAWSYLGWFKQQIGLGVSSVSSAAASATGVAAASLSSYSSSLSKAMSSASSSASKAALTSGPSAATSAGNAAMTSLSSASAKASSSALSSLSSASSSFSSYASSISSAASSASSSASKAAATQGPKEAQKAGDAAAESVSKAKHRVEEAYQQATDRAREEL</sequence>
<feature type="region of interest" description="Disordered" evidence="1">
    <location>
        <begin position="1"/>
        <end position="169"/>
    </location>
</feature>
<evidence type="ECO:0000313" key="3">
    <source>
        <dbReference type="Proteomes" id="UP000433883"/>
    </source>
</evidence>
<proteinExistence type="predicted"/>
<dbReference type="AlphaFoldDB" id="A0A8H3YRU9"/>
<feature type="compositionally biased region" description="Basic and acidic residues" evidence="1">
    <location>
        <begin position="110"/>
        <end position="165"/>
    </location>
</feature>
<evidence type="ECO:0000256" key="1">
    <source>
        <dbReference type="SAM" id="MobiDB-lite"/>
    </source>
</evidence>
<feature type="compositionally biased region" description="Polar residues" evidence="1">
    <location>
        <begin position="76"/>
        <end position="101"/>
    </location>
</feature>
<evidence type="ECO:0008006" key="4">
    <source>
        <dbReference type="Google" id="ProtNLM"/>
    </source>
</evidence>
<reference evidence="2 3" key="1">
    <citation type="submission" date="2019-11" db="EMBL/GenBank/DDBJ databases">
        <title>Venturia inaequalis Genome Resource.</title>
        <authorList>
            <person name="Lichtner F.J."/>
        </authorList>
    </citation>
    <scope>NUCLEOTIDE SEQUENCE [LARGE SCALE GENOMIC DNA]</scope>
    <source>
        <strain evidence="2">Bline_iso_100314</strain>
    </source>
</reference>
<feature type="compositionally biased region" description="Low complexity" evidence="1">
    <location>
        <begin position="613"/>
        <end position="624"/>
    </location>
</feature>
<dbReference type="EMBL" id="WNWQ01000445">
    <property type="protein sequence ID" value="KAE9967827.1"/>
    <property type="molecule type" value="Genomic_DNA"/>
</dbReference>
<evidence type="ECO:0000313" key="2">
    <source>
        <dbReference type="EMBL" id="KAE9967827.1"/>
    </source>
</evidence>
<dbReference type="Pfam" id="PF10281">
    <property type="entry name" value="Ish1"/>
    <property type="match status" value="3"/>
</dbReference>
<name>A0A8H3YRU9_VENIN</name>
<comment type="caution">
    <text evidence="2">The sequence shown here is derived from an EMBL/GenBank/DDBJ whole genome shotgun (WGS) entry which is preliminary data.</text>
</comment>
<accession>A0A8H3YRU9</accession>
<organism evidence="2 3">
    <name type="scientific">Venturia inaequalis</name>
    <name type="common">Apple scab fungus</name>
    <dbReference type="NCBI Taxonomy" id="5025"/>
    <lineage>
        <taxon>Eukaryota</taxon>
        <taxon>Fungi</taxon>
        <taxon>Dikarya</taxon>
        <taxon>Ascomycota</taxon>
        <taxon>Pezizomycotina</taxon>
        <taxon>Dothideomycetes</taxon>
        <taxon>Pleosporomycetidae</taxon>
        <taxon>Venturiales</taxon>
        <taxon>Venturiaceae</taxon>
        <taxon>Venturia</taxon>
    </lineage>
</organism>
<protein>
    <recommendedName>
        <fullName evidence="4">SAP domain-containing protein</fullName>
    </recommendedName>
</protein>
<dbReference type="Proteomes" id="UP000433883">
    <property type="component" value="Unassembled WGS sequence"/>
</dbReference>